<evidence type="ECO:0000313" key="4">
    <source>
        <dbReference type="Proteomes" id="UP000561459"/>
    </source>
</evidence>
<feature type="signal peptide" evidence="2">
    <location>
        <begin position="1"/>
        <end position="20"/>
    </location>
</feature>
<dbReference type="RefSeq" id="WP_183617195.1">
    <property type="nucleotide sequence ID" value="NZ_JACIDY010000005.1"/>
</dbReference>
<feature type="region of interest" description="Disordered" evidence="1">
    <location>
        <begin position="93"/>
        <end position="247"/>
    </location>
</feature>
<keyword evidence="4" id="KW-1185">Reference proteome</keyword>
<feature type="compositionally biased region" description="Low complexity" evidence="1">
    <location>
        <begin position="178"/>
        <end position="187"/>
    </location>
</feature>
<keyword evidence="2" id="KW-0732">Signal</keyword>
<evidence type="ECO:0008006" key="5">
    <source>
        <dbReference type="Google" id="ProtNLM"/>
    </source>
</evidence>
<evidence type="ECO:0000256" key="1">
    <source>
        <dbReference type="SAM" id="MobiDB-lite"/>
    </source>
</evidence>
<evidence type="ECO:0000256" key="2">
    <source>
        <dbReference type="SAM" id="SignalP"/>
    </source>
</evidence>
<dbReference type="Proteomes" id="UP000561459">
    <property type="component" value="Unassembled WGS sequence"/>
</dbReference>
<accession>A0A7W6FYU2</accession>
<dbReference type="PROSITE" id="PS51257">
    <property type="entry name" value="PROKAR_LIPOPROTEIN"/>
    <property type="match status" value="1"/>
</dbReference>
<proteinExistence type="predicted"/>
<feature type="compositionally biased region" description="Low complexity" evidence="1">
    <location>
        <begin position="137"/>
        <end position="152"/>
    </location>
</feature>
<feature type="compositionally biased region" description="Gly residues" evidence="1">
    <location>
        <begin position="213"/>
        <end position="247"/>
    </location>
</feature>
<comment type="caution">
    <text evidence="3">The sequence shown here is derived from an EMBL/GenBank/DDBJ whole genome shotgun (WGS) entry which is preliminary data.</text>
</comment>
<organism evidence="3 4">
    <name type="scientific">Novosphingobium fluoreni</name>
    <dbReference type="NCBI Taxonomy" id="1391222"/>
    <lineage>
        <taxon>Bacteria</taxon>
        <taxon>Pseudomonadati</taxon>
        <taxon>Pseudomonadota</taxon>
        <taxon>Alphaproteobacteria</taxon>
        <taxon>Sphingomonadales</taxon>
        <taxon>Sphingomonadaceae</taxon>
        <taxon>Novosphingobium</taxon>
    </lineage>
</organism>
<protein>
    <recommendedName>
        <fullName evidence="5">Peptidase</fullName>
    </recommendedName>
</protein>
<feature type="compositionally biased region" description="Low complexity" evidence="1">
    <location>
        <begin position="105"/>
        <end position="129"/>
    </location>
</feature>
<reference evidence="3 4" key="1">
    <citation type="submission" date="2020-08" db="EMBL/GenBank/DDBJ databases">
        <title>Genomic Encyclopedia of Type Strains, Phase IV (KMG-IV): sequencing the most valuable type-strain genomes for metagenomic binning, comparative biology and taxonomic classification.</title>
        <authorList>
            <person name="Goeker M."/>
        </authorList>
    </citation>
    <scope>NUCLEOTIDE SEQUENCE [LARGE SCALE GENOMIC DNA]</scope>
    <source>
        <strain evidence="3 4">DSM 27568</strain>
    </source>
</reference>
<dbReference type="AlphaFoldDB" id="A0A7W6FYU2"/>
<name>A0A7W6FYU2_9SPHN</name>
<feature type="chain" id="PRO_5030691720" description="Peptidase" evidence="2">
    <location>
        <begin position="21"/>
        <end position="247"/>
    </location>
</feature>
<feature type="compositionally biased region" description="Basic and acidic residues" evidence="1">
    <location>
        <begin position="93"/>
        <end position="102"/>
    </location>
</feature>
<dbReference type="EMBL" id="JACIDY010000005">
    <property type="protein sequence ID" value="MBB3940591.1"/>
    <property type="molecule type" value="Genomic_DNA"/>
</dbReference>
<sequence length="247" mass="27318">MAFFTKRFVAATAAAGFAVALGGCSSTYGYGGLGYNSGYYNDYGYGYGPNLAYGGSPYGGWYNDFYYPGYGVYVFDRGGRRTHWNDGQRRYWEGRRGDRDGRGWQGQYRQGQNWRGQNWRGQNGQGQQWRGRDWRGRNWQGQDRQGQNQQGQGWRGQGWQGQRWQGRPDGARPGGVTPGTPATPGSAWRGQWRENRGAAGVDRPASPSFNGWRGRGGAEVGGIPRAGGFEGRANGGGRSGWRGGPRR</sequence>
<gene>
    <name evidence="3" type="ORF">GGR39_002248</name>
</gene>
<evidence type="ECO:0000313" key="3">
    <source>
        <dbReference type="EMBL" id="MBB3940591.1"/>
    </source>
</evidence>